<sequence length="141" mass="15315">MTILHNEPLISAVIAWFIAQFLKVIIHLFKEKEFDISKFFASGGMPSSHSSTVTGLALSVGLTEGFGNVTFAISAIFATIIMYDASGVRLAVSKHAKLLNDFFHGRIKNYKALNELVGHTSYEVVVGALIGIIIAIIVSKF</sequence>
<evidence type="ECO:0000313" key="3">
    <source>
        <dbReference type="Proteomes" id="UP000094580"/>
    </source>
</evidence>
<protein>
    <recommendedName>
        <fullName evidence="4">Divergent PAP2 family protein</fullName>
    </recommendedName>
</protein>
<evidence type="ECO:0008006" key="4">
    <source>
        <dbReference type="Google" id="ProtNLM"/>
    </source>
</evidence>
<dbReference type="EMBL" id="MDKC01000023">
    <property type="protein sequence ID" value="ODG91307.1"/>
    <property type="molecule type" value="Genomic_DNA"/>
</dbReference>
<organism evidence="2 3">
    <name type="scientific">Gottfriedia luciferensis</name>
    <dbReference type="NCBI Taxonomy" id="178774"/>
    <lineage>
        <taxon>Bacteria</taxon>
        <taxon>Bacillati</taxon>
        <taxon>Bacillota</taxon>
        <taxon>Bacilli</taxon>
        <taxon>Bacillales</taxon>
        <taxon>Bacillaceae</taxon>
        <taxon>Gottfriedia</taxon>
    </lineage>
</organism>
<proteinExistence type="predicted"/>
<dbReference type="PANTHER" id="PTHR31446">
    <property type="entry name" value="ACID PHOSPHATASE/VANADIUM-DEPENDENT HALOPEROXIDASE-RELATED PROTEIN"/>
    <property type="match status" value="1"/>
</dbReference>
<gene>
    <name evidence="2" type="ORF">BED47_06510</name>
</gene>
<keyword evidence="1" id="KW-0472">Membrane</keyword>
<reference evidence="2 3" key="1">
    <citation type="submission" date="2016-07" db="EMBL/GenBank/DDBJ databases">
        <authorList>
            <person name="Townsley L."/>
            <person name="Shank E.A."/>
        </authorList>
    </citation>
    <scope>NUCLEOTIDE SEQUENCE [LARGE SCALE GENOMIC DNA]</scope>
    <source>
        <strain evidence="2 3">CH01</strain>
    </source>
</reference>
<dbReference type="InterPro" id="IPR003832">
    <property type="entry name" value="DUF212"/>
</dbReference>
<accession>A0ABX2ZNL1</accession>
<name>A0ABX2ZNL1_9BACI</name>
<feature type="transmembrane region" description="Helical" evidence="1">
    <location>
        <begin position="69"/>
        <end position="92"/>
    </location>
</feature>
<evidence type="ECO:0000313" key="2">
    <source>
        <dbReference type="EMBL" id="ODG91307.1"/>
    </source>
</evidence>
<feature type="transmembrane region" description="Helical" evidence="1">
    <location>
        <begin position="113"/>
        <end position="138"/>
    </location>
</feature>
<keyword evidence="1" id="KW-0812">Transmembrane</keyword>
<dbReference type="Proteomes" id="UP000094580">
    <property type="component" value="Unassembled WGS sequence"/>
</dbReference>
<keyword evidence="1" id="KW-1133">Transmembrane helix</keyword>
<dbReference type="Pfam" id="PF02681">
    <property type="entry name" value="DUF212"/>
    <property type="match status" value="1"/>
</dbReference>
<feature type="transmembrane region" description="Helical" evidence="1">
    <location>
        <begin position="9"/>
        <end position="29"/>
    </location>
</feature>
<comment type="caution">
    <text evidence="2">The sequence shown here is derived from an EMBL/GenBank/DDBJ whole genome shotgun (WGS) entry which is preliminary data.</text>
</comment>
<dbReference type="PANTHER" id="PTHR31446:SF29">
    <property type="entry name" value="ACID PHOSPHATASE_VANADIUM-DEPENDENT HALOPEROXIDASE-RELATED PROTEIN"/>
    <property type="match status" value="1"/>
</dbReference>
<evidence type="ECO:0000256" key="1">
    <source>
        <dbReference type="SAM" id="Phobius"/>
    </source>
</evidence>
<dbReference type="RefSeq" id="WP_069034094.1">
    <property type="nucleotide sequence ID" value="NZ_MDKC01000023.1"/>
</dbReference>
<keyword evidence="3" id="KW-1185">Reference proteome</keyword>